<dbReference type="CDD" id="cd17321">
    <property type="entry name" value="MFS_MMR_MDR_like"/>
    <property type="match status" value="1"/>
</dbReference>
<dbReference type="STRING" id="1395513.P343_15560"/>
<dbReference type="Pfam" id="PF07690">
    <property type="entry name" value="MFS_1"/>
    <property type="match status" value="1"/>
</dbReference>
<evidence type="ECO:0000313" key="10">
    <source>
        <dbReference type="Proteomes" id="UP000018296"/>
    </source>
</evidence>
<sequence length="501" mass="53725">MLKNGNARVLPRSKYFSLAVTSLGVLLLNIDLFVMNVALPTIGKTLNAPLSTVSWAITAYTLMIGIFPASAGKLSDVFGEKKLYLAGITLFTVASFACGISPNVFLLILFRALQGLGAATMIPGTLSILIHAYPEKQRGLAIGLNGGIGGIGIVAGPILGGLLVHGDNWRWIFFVNVPLGIVTILLTLLFVNEQQISQASKKIDWKGLIILSIGLLFILLSFTQAEKSGLHSDSIFFLVAGLALLFLFIRLERRVSEPLIDLTLFRSIYFTLPCISMLLFSASLFGSQPYWSMFFQNFWGFSPFWGGLAFLPATCLIALLTPVAGIIGQKSGNRLRYVVMFGALITSISFIYAADINTESSYITVLLPSLLIRGIGIPFLVSSTSLMMMNSVPSNKSGLAAGVLNMSRNVGTSLGVAVLGLLFASDTGRTLSSLSKEFPGGDLSTAKELAAQFSVIKNSTAAPFAETAIISGFGHLALFCALALIPVFLSALTLRKRRKKN</sequence>
<dbReference type="AlphaFoldDB" id="V6IUJ6"/>
<dbReference type="PATRIC" id="fig|1395513.3.peg.3164"/>
<feature type="transmembrane region" description="Helical" evidence="7">
    <location>
        <begin position="203"/>
        <end position="222"/>
    </location>
</feature>
<evidence type="ECO:0000256" key="7">
    <source>
        <dbReference type="SAM" id="Phobius"/>
    </source>
</evidence>
<protein>
    <recommendedName>
        <fullName evidence="8">Major facilitator superfamily (MFS) profile domain-containing protein</fullName>
    </recommendedName>
</protein>
<keyword evidence="5 7" id="KW-1133">Transmembrane helix</keyword>
<dbReference type="PANTHER" id="PTHR42718">
    <property type="entry name" value="MAJOR FACILITATOR SUPERFAMILY MULTIDRUG TRANSPORTER MFSC"/>
    <property type="match status" value="1"/>
</dbReference>
<feature type="transmembrane region" description="Helical" evidence="7">
    <location>
        <begin position="473"/>
        <end position="494"/>
    </location>
</feature>
<feature type="transmembrane region" description="Helical" evidence="7">
    <location>
        <begin position="50"/>
        <end position="71"/>
    </location>
</feature>
<keyword evidence="2" id="KW-0813">Transport</keyword>
<dbReference type="Proteomes" id="UP000018296">
    <property type="component" value="Unassembled WGS sequence"/>
</dbReference>
<feature type="transmembrane region" description="Helical" evidence="7">
    <location>
        <begin position="116"/>
        <end position="133"/>
    </location>
</feature>
<evidence type="ECO:0000259" key="8">
    <source>
        <dbReference type="PROSITE" id="PS50850"/>
    </source>
</evidence>
<evidence type="ECO:0000256" key="5">
    <source>
        <dbReference type="ARBA" id="ARBA00022989"/>
    </source>
</evidence>
<dbReference type="Gene3D" id="1.20.1720.10">
    <property type="entry name" value="Multidrug resistance protein D"/>
    <property type="match status" value="1"/>
</dbReference>
<keyword evidence="3" id="KW-1003">Cell membrane</keyword>
<feature type="transmembrane region" description="Helical" evidence="7">
    <location>
        <begin position="171"/>
        <end position="191"/>
    </location>
</feature>
<feature type="transmembrane region" description="Helical" evidence="7">
    <location>
        <begin position="15"/>
        <end position="38"/>
    </location>
</feature>
<dbReference type="eggNOG" id="COG0477">
    <property type="taxonomic scope" value="Bacteria"/>
</dbReference>
<keyword evidence="4 7" id="KW-0812">Transmembrane</keyword>
<evidence type="ECO:0000256" key="1">
    <source>
        <dbReference type="ARBA" id="ARBA00004651"/>
    </source>
</evidence>
<dbReference type="Gene3D" id="1.20.1250.20">
    <property type="entry name" value="MFS general substrate transporter like domains"/>
    <property type="match status" value="1"/>
</dbReference>
<dbReference type="InterPro" id="IPR020846">
    <property type="entry name" value="MFS_dom"/>
</dbReference>
<dbReference type="InterPro" id="IPR036259">
    <property type="entry name" value="MFS_trans_sf"/>
</dbReference>
<dbReference type="PROSITE" id="PS50850">
    <property type="entry name" value="MFS"/>
    <property type="match status" value="1"/>
</dbReference>
<dbReference type="InterPro" id="IPR004638">
    <property type="entry name" value="EmrB-like"/>
</dbReference>
<evidence type="ECO:0000256" key="3">
    <source>
        <dbReference type="ARBA" id="ARBA00022475"/>
    </source>
</evidence>
<feature type="transmembrane region" description="Helical" evidence="7">
    <location>
        <begin position="305"/>
        <end position="328"/>
    </location>
</feature>
<feature type="transmembrane region" description="Helical" evidence="7">
    <location>
        <begin position="263"/>
        <end position="285"/>
    </location>
</feature>
<organism evidence="9 10">
    <name type="scientific">Sporolactobacillus laevolacticus DSM 442</name>
    <dbReference type="NCBI Taxonomy" id="1395513"/>
    <lineage>
        <taxon>Bacteria</taxon>
        <taxon>Bacillati</taxon>
        <taxon>Bacillota</taxon>
        <taxon>Bacilli</taxon>
        <taxon>Bacillales</taxon>
        <taxon>Sporolactobacillaceae</taxon>
        <taxon>Sporolactobacillus</taxon>
    </lineage>
</organism>
<feature type="transmembrane region" description="Helical" evidence="7">
    <location>
        <begin position="360"/>
        <end position="381"/>
    </location>
</feature>
<reference evidence="9 10" key="1">
    <citation type="journal article" date="2013" name="Genome Announc.">
        <title>Genome Sequence of Sporolactobacillus laevolacticus DSM442, an Efficient Polymer-Grade D-Lactate Producer from Agricultural Waste Cottonseed as a Nitrogen Source.</title>
        <authorList>
            <person name="Wang H."/>
            <person name="Wang L."/>
            <person name="Ju J."/>
            <person name="Yu B."/>
            <person name="Ma Y."/>
        </authorList>
    </citation>
    <scope>NUCLEOTIDE SEQUENCE [LARGE SCALE GENOMIC DNA]</scope>
    <source>
        <strain evidence="9 10">DSM 442</strain>
    </source>
</reference>
<dbReference type="PRINTS" id="PR01036">
    <property type="entry name" value="TCRTETB"/>
</dbReference>
<dbReference type="PANTHER" id="PTHR42718:SF46">
    <property type="entry name" value="BLR6921 PROTEIN"/>
    <property type="match status" value="1"/>
</dbReference>
<dbReference type="GO" id="GO:0022857">
    <property type="term" value="F:transmembrane transporter activity"/>
    <property type="evidence" value="ECO:0007669"/>
    <property type="project" value="InterPro"/>
</dbReference>
<evidence type="ECO:0000256" key="4">
    <source>
        <dbReference type="ARBA" id="ARBA00022692"/>
    </source>
</evidence>
<feature type="transmembrane region" description="Helical" evidence="7">
    <location>
        <begin position="402"/>
        <end position="424"/>
    </location>
</feature>
<name>V6IUJ6_9BACL</name>
<dbReference type="NCBIfam" id="TIGR00711">
    <property type="entry name" value="efflux_EmrB"/>
    <property type="match status" value="1"/>
</dbReference>
<dbReference type="RefSeq" id="WP_023511328.1">
    <property type="nucleotide sequence ID" value="NZ_AWTC01000018.1"/>
</dbReference>
<dbReference type="OrthoDB" id="2321349at2"/>
<keyword evidence="10" id="KW-1185">Reference proteome</keyword>
<keyword evidence="6 7" id="KW-0472">Membrane</keyword>
<feature type="domain" description="Major facilitator superfamily (MFS) profile" evidence="8">
    <location>
        <begin position="17"/>
        <end position="498"/>
    </location>
</feature>
<comment type="caution">
    <text evidence="9">The sequence shown here is derived from an EMBL/GenBank/DDBJ whole genome shotgun (WGS) entry which is preliminary data.</text>
</comment>
<evidence type="ECO:0000256" key="2">
    <source>
        <dbReference type="ARBA" id="ARBA00022448"/>
    </source>
</evidence>
<accession>V6IUJ6</accession>
<dbReference type="EMBL" id="AWTC01000018">
    <property type="protein sequence ID" value="EST10788.1"/>
    <property type="molecule type" value="Genomic_DNA"/>
</dbReference>
<evidence type="ECO:0000313" key="9">
    <source>
        <dbReference type="EMBL" id="EST10788.1"/>
    </source>
</evidence>
<feature type="transmembrane region" description="Helical" evidence="7">
    <location>
        <begin position="83"/>
        <end position="110"/>
    </location>
</feature>
<dbReference type="InterPro" id="IPR011701">
    <property type="entry name" value="MFS"/>
</dbReference>
<feature type="transmembrane region" description="Helical" evidence="7">
    <location>
        <begin position="234"/>
        <end position="251"/>
    </location>
</feature>
<feature type="transmembrane region" description="Helical" evidence="7">
    <location>
        <begin position="140"/>
        <end position="165"/>
    </location>
</feature>
<dbReference type="SUPFAM" id="SSF103473">
    <property type="entry name" value="MFS general substrate transporter"/>
    <property type="match status" value="1"/>
</dbReference>
<evidence type="ECO:0000256" key="6">
    <source>
        <dbReference type="ARBA" id="ARBA00023136"/>
    </source>
</evidence>
<comment type="subcellular location">
    <subcellularLocation>
        <location evidence="1">Cell membrane</location>
        <topology evidence="1">Multi-pass membrane protein</topology>
    </subcellularLocation>
</comment>
<feature type="transmembrane region" description="Helical" evidence="7">
    <location>
        <begin position="335"/>
        <end position="354"/>
    </location>
</feature>
<proteinExistence type="predicted"/>
<gene>
    <name evidence="9" type="ORF">P343_15560</name>
</gene>
<dbReference type="GO" id="GO:0005886">
    <property type="term" value="C:plasma membrane"/>
    <property type="evidence" value="ECO:0007669"/>
    <property type="project" value="UniProtKB-SubCell"/>
</dbReference>